<proteinExistence type="predicted"/>
<protein>
    <submittedName>
        <fullName evidence="1">Uncharacterized protein</fullName>
    </submittedName>
</protein>
<dbReference type="RefSeq" id="WP_169413833.1">
    <property type="nucleotide sequence ID" value="NZ_JAAXKZ010000058.1"/>
</dbReference>
<keyword evidence="2" id="KW-1185">Reference proteome</keyword>
<organism evidence="1 2">
    <name type="scientific">Pseudonocardia bannensis</name>
    <dbReference type="NCBI Taxonomy" id="630973"/>
    <lineage>
        <taxon>Bacteria</taxon>
        <taxon>Bacillati</taxon>
        <taxon>Actinomycetota</taxon>
        <taxon>Actinomycetes</taxon>
        <taxon>Pseudonocardiales</taxon>
        <taxon>Pseudonocardiaceae</taxon>
        <taxon>Pseudonocardia</taxon>
    </lineage>
</organism>
<name>A0A848DKQ3_9PSEU</name>
<dbReference type="Proteomes" id="UP000586918">
    <property type="component" value="Unassembled WGS sequence"/>
</dbReference>
<reference evidence="1 2" key="1">
    <citation type="submission" date="2020-04" db="EMBL/GenBank/DDBJ databases">
        <authorList>
            <person name="Klaysubun C."/>
            <person name="Duangmal K."/>
            <person name="Lipun K."/>
        </authorList>
    </citation>
    <scope>NUCLEOTIDE SEQUENCE [LARGE SCALE GENOMIC DNA]</scope>
    <source>
        <strain evidence="1 2">DSM 45300</strain>
    </source>
</reference>
<dbReference type="AlphaFoldDB" id="A0A848DKQ3"/>
<comment type="caution">
    <text evidence="1">The sequence shown here is derived from an EMBL/GenBank/DDBJ whole genome shotgun (WGS) entry which is preliminary data.</text>
</comment>
<accession>A0A848DKQ3</accession>
<sequence length="101" mass="11789">MSNPAPEDPAPEADELAALRAECALLRRTNARLRRRLDDALPVLAALRQARIWDFVPYEVQLDADWLAIDRDDVERLMRALAANDHWHPWNRTLEHRLESR</sequence>
<gene>
    <name evidence="1" type="ORF">HF519_16440</name>
</gene>
<dbReference type="EMBL" id="JAAXKZ010000058">
    <property type="protein sequence ID" value="NMH93133.1"/>
    <property type="molecule type" value="Genomic_DNA"/>
</dbReference>
<evidence type="ECO:0000313" key="1">
    <source>
        <dbReference type="EMBL" id="NMH93133.1"/>
    </source>
</evidence>
<evidence type="ECO:0000313" key="2">
    <source>
        <dbReference type="Proteomes" id="UP000586918"/>
    </source>
</evidence>